<accession>A0A0N4X205</accession>
<keyword evidence="2" id="KW-0812">Transmembrane</keyword>
<comment type="similarity">
    <text evidence="1">Belongs to the monovalent cation:proton antiporter 1 (CPA1) transporter (TC 2.A.36) family.</text>
</comment>
<dbReference type="PANTHER" id="PTHR31102:SF1">
    <property type="entry name" value="CATION_H+ EXCHANGER DOMAIN-CONTAINING PROTEIN"/>
    <property type="match status" value="1"/>
</dbReference>
<dbReference type="Gene3D" id="1.20.1530.20">
    <property type="match status" value="1"/>
</dbReference>
<proteinExistence type="inferred from homology"/>
<dbReference type="GO" id="GO:0098662">
    <property type="term" value="P:inorganic cation transmembrane transport"/>
    <property type="evidence" value="ECO:0007669"/>
    <property type="project" value="TreeGrafter"/>
</dbReference>
<keyword evidence="2" id="KW-0472">Membrane</keyword>
<dbReference type="AlphaFoldDB" id="A0A0N4X205"/>
<dbReference type="PANTHER" id="PTHR31102">
    <property type="match status" value="1"/>
</dbReference>
<reference evidence="3" key="1">
    <citation type="submission" date="2017-02" db="UniProtKB">
        <authorList>
            <consortium name="WormBaseParasite"/>
        </authorList>
    </citation>
    <scope>IDENTIFICATION</scope>
</reference>
<feature type="transmembrane region" description="Helical" evidence="2">
    <location>
        <begin position="57"/>
        <end position="77"/>
    </location>
</feature>
<evidence type="ECO:0000313" key="3">
    <source>
        <dbReference type="WBParaSite" id="HPLM_0001837701-mRNA-1"/>
    </source>
</evidence>
<evidence type="ECO:0000256" key="1">
    <source>
        <dbReference type="ARBA" id="ARBA00007367"/>
    </source>
</evidence>
<keyword evidence="2" id="KW-1133">Transmembrane helix</keyword>
<dbReference type="WBParaSite" id="HPLM_0001837701-mRNA-1">
    <property type="protein sequence ID" value="HPLM_0001837701-mRNA-1"/>
    <property type="gene ID" value="HPLM_0001837701"/>
</dbReference>
<protein>
    <submittedName>
        <fullName evidence="3">Na_Ca_ex domain-containing protein</fullName>
    </submittedName>
</protein>
<dbReference type="InterPro" id="IPR051843">
    <property type="entry name" value="CPA1_transporter"/>
</dbReference>
<sequence>LTTSVETCSIAVAATFIFGWSVSISIICGLVLAAISPAVTVPVMLDLQNRGLGSRKGIPTIVLASATLDNILCITAFSIVTTIAFSTGKVGKIVHILILLCIIR</sequence>
<organism evidence="3">
    <name type="scientific">Haemonchus placei</name>
    <name type="common">Barber's pole worm</name>
    <dbReference type="NCBI Taxonomy" id="6290"/>
    <lineage>
        <taxon>Eukaryota</taxon>
        <taxon>Metazoa</taxon>
        <taxon>Ecdysozoa</taxon>
        <taxon>Nematoda</taxon>
        <taxon>Chromadorea</taxon>
        <taxon>Rhabditida</taxon>
        <taxon>Rhabditina</taxon>
        <taxon>Rhabditomorpha</taxon>
        <taxon>Strongyloidea</taxon>
        <taxon>Trichostrongylidae</taxon>
        <taxon>Haemonchus</taxon>
    </lineage>
</organism>
<evidence type="ECO:0000256" key="2">
    <source>
        <dbReference type="SAM" id="Phobius"/>
    </source>
</evidence>
<name>A0A0N4X205_HAEPC</name>
<feature type="transmembrane region" description="Helical" evidence="2">
    <location>
        <begin position="12"/>
        <end position="45"/>
    </location>
</feature>
<dbReference type="InterPro" id="IPR038770">
    <property type="entry name" value="Na+/solute_symporter_sf"/>
</dbReference>